<dbReference type="SUPFAM" id="SSF56112">
    <property type="entry name" value="Protein kinase-like (PK-like)"/>
    <property type="match status" value="1"/>
</dbReference>
<dbReference type="Proteomes" id="UP000315995">
    <property type="component" value="Chromosome"/>
</dbReference>
<evidence type="ECO:0000256" key="4">
    <source>
        <dbReference type="ARBA" id="ARBA00022840"/>
    </source>
</evidence>
<keyword evidence="10" id="KW-1185">Reference proteome</keyword>
<dbReference type="PROSITE" id="PS00108">
    <property type="entry name" value="PROTEIN_KINASE_ST"/>
    <property type="match status" value="1"/>
</dbReference>
<dbReference type="CDD" id="cd14014">
    <property type="entry name" value="STKc_PknB_like"/>
    <property type="match status" value="1"/>
</dbReference>
<keyword evidence="2 5" id="KW-0547">Nucleotide-binding</keyword>
<dbReference type="AlphaFoldDB" id="A0A4Y6Q130"/>
<evidence type="ECO:0000256" key="2">
    <source>
        <dbReference type="ARBA" id="ARBA00022741"/>
    </source>
</evidence>
<dbReference type="PROSITE" id="PS00107">
    <property type="entry name" value="PROTEIN_KINASE_ATP"/>
    <property type="match status" value="1"/>
</dbReference>
<evidence type="ECO:0000313" key="10">
    <source>
        <dbReference type="Proteomes" id="UP000315995"/>
    </source>
</evidence>
<dbReference type="EMBL" id="CP041186">
    <property type="protein sequence ID" value="QDG54232.1"/>
    <property type="molecule type" value="Genomic_DNA"/>
</dbReference>
<dbReference type="Gene3D" id="1.10.510.10">
    <property type="entry name" value="Transferase(Phosphotransferase) domain 1"/>
    <property type="match status" value="1"/>
</dbReference>
<feature type="region of interest" description="Disordered" evidence="6">
    <location>
        <begin position="301"/>
        <end position="345"/>
    </location>
</feature>
<feature type="transmembrane region" description="Helical" evidence="7">
    <location>
        <begin position="419"/>
        <end position="438"/>
    </location>
</feature>
<evidence type="ECO:0000256" key="1">
    <source>
        <dbReference type="ARBA" id="ARBA00022679"/>
    </source>
</evidence>
<evidence type="ECO:0000256" key="6">
    <source>
        <dbReference type="SAM" id="MobiDB-lite"/>
    </source>
</evidence>
<dbReference type="PANTHER" id="PTHR43289">
    <property type="entry name" value="MITOGEN-ACTIVATED PROTEIN KINASE KINASE KINASE 20-RELATED"/>
    <property type="match status" value="1"/>
</dbReference>
<organism evidence="9 10">
    <name type="scientific">Persicimonas caeni</name>
    <dbReference type="NCBI Taxonomy" id="2292766"/>
    <lineage>
        <taxon>Bacteria</taxon>
        <taxon>Deltaproteobacteria</taxon>
        <taxon>Bradymonadales</taxon>
        <taxon>Bradymonadaceae</taxon>
        <taxon>Persicimonas</taxon>
    </lineage>
</organism>
<dbReference type="Gene3D" id="3.30.200.20">
    <property type="entry name" value="Phosphorylase Kinase, domain 1"/>
    <property type="match status" value="1"/>
</dbReference>
<feature type="compositionally biased region" description="Low complexity" evidence="6">
    <location>
        <begin position="315"/>
        <end position="327"/>
    </location>
</feature>
<accession>A0A5B8YFU1</accession>
<dbReference type="PROSITE" id="PS50011">
    <property type="entry name" value="PROTEIN_KINASE_DOM"/>
    <property type="match status" value="1"/>
</dbReference>
<evidence type="ECO:0000259" key="8">
    <source>
        <dbReference type="PROSITE" id="PS50011"/>
    </source>
</evidence>
<sequence>MSQPGNTLRDYIHIGDALVGRYFIEDTVGAGAFGAIYSAIDQQTGERVAVKALPPQGEAASDTALARFRREMKVISNLIHRNIIGLYDFGQTDEDVFFMILEYVDGKPLDRVVYRSPLEPQDVIDVCEQIASALNLAHHRGVIHRDLKPANIMLTREADGYDVKVLDFGMAKLLSRIDDDSIPQLTREGMAVGTPRYIAPEQARGEQVGPWTDLYALGLLVYEMLTGARAVKADDVEGAVSAHVSRKPLDLQELDQVPETFRPVLFRLIEKDPQKRYRSAEELMADLDALRYETGVGIGAPDRPQFDPLKGRVEGGPAAGATSQAAAPVSRVPQERRKQAQRIAAEARQEQELDLDWEAYDQHGSRQRDPALKKREKDDAYVLFRGPDRPIEWVEACVAPLLGFFAFVLLTAQLRSFDYGIRLAVGLVPVVIALAWSVGSGRGSWRYSFFRLWNLFSIAAAFVAHALGPAKLITELYRHPTWFLAPVRDLPGMDATEGVLTWVMRRYAVVLSTLLDSGGHLIN</sequence>
<dbReference type="InterPro" id="IPR008271">
    <property type="entry name" value="Ser/Thr_kinase_AS"/>
</dbReference>
<feature type="binding site" evidence="5">
    <location>
        <position position="51"/>
    </location>
    <ligand>
        <name>ATP</name>
        <dbReference type="ChEBI" id="CHEBI:30616"/>
    </ligand>
</feature>
<evidence type="ECO:0000256" key="5">
    <source>
        <dbReference type="PROSITE-ProRule" id="PRU10141"/>
    </source>
</evidence>
<accession>A0A4Y6Q130</accession>
<gene>
    <name evidence="9" type="ORF">FIV42_26855</name>
</gene>
<feature type="domain" description="Protein kinase" evidence="8">
    <location>
        <begin position="22"/>
        <end position="290"/>
    </location>
</feature>
<keyword evidence="4 5" id="KW-0067">ATP-binding</keyword>
<keyword evidence="7" id="KW-1133">Transmembrane helix</keyword>
<dbReference type="RefSeq" id="WP_141200676.1">
    <property type="nucleotide sequence ID" value="NZ_CP041186.1"/>
</dbReference>
<evidence type="ECO:0000256" key="3">
    <source>
        <dbReference type="ARBA" id="ARBA00022777"/>
    </source>
</evidence>
<keyword evidence="7" id="KW-0812">Transmembrane</keyword>
<dbReference type="Pfam" id="PF00069">
    <property type="entry name" value="Pkinase"/>
    <property type="match status" value="1"/>
</dbReference>
<dbReference type="OrthoDB" id="9801841at2"/>
<dbReference type="GO" id="GO:0004674">
    <property type="term" value="F:protein serine/threonine kinase activity"/>
    <property type="evidence" value="ECO:0007669"/>
    <property type="project" value="UniProtKB-KW"/>
</dbReference>
<dbReference type="SMART" id="SM00220">
    <property type="entry name" value="S_TKc"/>
    <property type="match status" value="1"/>
</dbReference>
<dbReference type="InterPro" id="IPR017441">
    <property type="entry name" value="Protein_kinase_ATP_BS"/>
</dbReference>
<dbReference type="InterPro" id="IPR011009">
    <property type="entry name" value="Kinase-like_dom_sf"/>
</dbReference>
<keyword evidence="1" id="KW-0808">Transferase</keyword>
<name>A0A4Y6Q130_PERCE</name>
<reference evidence="9 10" key="1">
    <citation type="submission" date="2019-06" db="EMBL/GenBank/DDBJ databases">
        <title>Persicimonas caeni gen. nov., sp. nov., a predatory bacterium isolated from solar saltern.</title>
        <authorList>
            <person name="Wang S."/>
        </authorList>
    </citation>
    <scope>NUCLEOTIDE SEQUENCE [LARGE SCALE GENOMIC DNA]</scope>
    <source>
        <strain evidence="9 10">YN101</strain>
    </source>
</reference>
<proteinExistence type="predicted"/>
<keyword evidence="9" id="KW-0723">Serine/threonine-protein kinase</keyword>
<evidence type="ECO:0000313" key="9">
    <source>
        <dbReference type="EMBL" id="QDG54232.1"/>
    </source>
</evidence>
<protein>
    <submittedName>
        <fullName evidence="9">Serine/threonine protein kinase</fullName>
    </submittedName>
</protein>
<feature type="transmembrane region" description="Helical" evidence="7">
    <location>
        <begin position="393"/>
        <end position="412"/>
    </location>
</feature>
<keyword evidence="7" id="KW-0472">Membrane</keyword>
<evidence type="ECO:0000256" key="7">
    <source>
        <dbReference type="SAM" id="Phobius"/>
    </source>
</evidence>
<keyword evidence="3 9" id="KW-0418">Kinase</keyword>
<dbReference type="PANTHER" id="PTHR43289:SF6">
    <property type="entry name" value="SERINE_THREONINE-PROTEIN KINASE NEKL-3"/>
    <property type="match status" value="1"/>
</dbReference>
<dbReference type="InterPro" id="IPR000719">
    <property type="entry name" value="Prot_kinase_dom"/>
</dbReference>
<dbReference type="GO" id="GO:0005524">
    <property type="term" value="F:ATP binding"/>
    <property type="evidence" value="ECO:0007669"/>
    <property type="project" value="UniProtKB-UniRule"/>
</dbReference>
<feature type="transmembrane region" description="Helical" evidence="7">
    <location>
        <begin position="450"/>
        <end position="468"/>
    </location>
</feature>